<keyword evidence="2" id="KW-1185">Reference proteome</keyword>
<accession>A0A418YVP3</accession>
<dbReference type="AlphaFoldDB" id="A0A418YVP3"/>
<dbReference type="EMBL" id="QVRA01000004">
    <property type="protein sequence ID" value="RJG56259.1"/>
    <property type="molecule type" value="Genomic_DNA"/>
</dbReference>
<dbReference type="RefSeq" id="WP_147418744.1">
    <property type="nucleotide sequence ID" value="NZ_QVRA01000004.1"/>
</dbReference>
<dbReference type="InterPro" id="IPR036291">
    <property type="entry name" value="NAD(P)-bd_dom_sf"/>
</dbReference>
<dbReference type="OrthoDB" id="9984136at2"/>
<dbReference type="SUPFAM" id="SSF51735">
    <property type="entry name" value="NAD(P)-binding Rossmann-fold domains"/>
    <property type="match status" value="1"/>
</dbReference>
<comment type="caution">
    <text evidence="1">The sequence shown here is derived from an EMBL/GenBank/DDBJ whole genome shotgun (WGS) entry which is preliminary data.</text>
</comment>
<organism evidence="1 2">
    <name type="scientific">Sphingobium terrigena</name>
    <dbReference type="NCBI Taxonomy" id="2304063"/>
    <lineage>
        <taxon>Bacteria</taxon>
        <taxon>Pseudomonadati</taxon>
        <taxon>Pseudomonadota</taxon>
        <taxon>Alphaproteobacteria</taxon>
        <taxon>Sphingomonadales</taxon>
        <taxon>Sphingomonadaceae</taxon>
        <taxon>Sphingobium</taxon>
    </lineage>
</organism>
<evidence type="ECO:0000313" key="2">
    <source>
        <dbReference type="Proteomes" id="UP000283469"/>
    </source>
</evidence>
<name>A0A418YVP3_9SPHN</name>
<evidence type="ECO:0008006" key="3">
    <source>
        <dbReference type="Google" id="ProtNLM"/>
    </source>
</evidence>
<reference evidence="1 2" key="1">
    <citation type="submission" date="2018-08" db="EMBL/GenBank/DDBJ databases">
        <title>Sphingobium sp. EO9.</title>
        <authorList>
            <person name="Park Y."/>
            <person name="Kim K.H."/>
            <person name="Jeon C.O."/>
        </authorList>
    </citation>
    <scope>NUCLEOTIDE SEQUENCE [LARGE SCALE GENOMIC DNA]</scope>
    <source>
        <strain evidence="1 2">EO9</strain>
    </source>
</reference>
<dbReference type="Proteomes" id="UP000283469">
    <property type="component" value="Unassembled WGS sequence"/>
</dbReference>
<sequence>MAGSHAGKCALVTGVSSGIGEVAGLALSDDIAQAILFITSLPARANVSQILIRPTADTVAMQADPDRL</sequence>
<evidence type="ECO:0000313" key="1">
    <source>
        <dbReference type="EMBL" id="RJG56259.1"/>
    </source>
</evidence>
<protein>
    <recommendedName>
        <fullName evidence="3">SDR family NAD(P)-dependent oxidoreductase</fullName>
    </recommendedName>
</protein>
<proteinExistence type="predicted"/>
<gene>
    <name evidence="1" type="ORF">D0Z70_06310</name>
</gene>